<gene>
    <name evidence="1" type="ORF">EUGRSUZ_C00006</name>
</gene>
<dbReference type="AlphaFoldDB" id="A0A059CK63"/>
<dbReference type="InterPro" id="IPR050994">
    <property type="entry name" value="At_inactive_RLKs"/>
</dbReference>
<proteinExistence type="predicted"/>
<protein>
    <recommendedName>
        <fullName evidence="2">Protein kinase domain-containing protein</fullName>
    </recommendedName>
</protein>
<evidence type="ECO:0008006" key="2">
    <source>
        <dbReference type="Google" id="ProtNLM"/>
    </source>
</evidence>
<dbReference type="PANTHER" id="PTHR48010:SF64">
    <property type="entry name" value="PROTEIN KINASE DOMAIN-CONTAINING PROTEIN"/>
    <property type="match status" value="1"/>
</dbReference>
<dbReference type="Gene3D" id="2.170.220.10">
    <property type="match status" value="1"/>
</dbReference>
<reference evidence="1" key="1">
    <citation type="submission" date="2013-07" db="EMBL/GenBank/DDBJ databases">
        <title>The genome of Eucalyptus grandis.</title>
        <authorList>
            <person name="Schmutz J."/>
            <person name="Hayes R."/>
            <person name="Myburg A."/>
            <person name="Tuskan G."/>
            <person name="Grattapaglia D."/>
            <person name="Rokhsar D.S."/>
        </authorList>
    </citation>
    <scope>NUCLEOTIDE SEQUENCE</scope>
    <source>
        <tissue evidence="1">Leaf extractions</tissue>
    </source>
</reference>
<organism evidence="1">
    <name type="scientific">Eucalyptus grandis</name>
    <name type="common">Flooded gum</name>
    <dbReference type="NCBI Taxonomy" id="71139"/>
    <lineage>
        <taxon>Eukaryota</taxon>
        <taxon>Viridiplantae</taxon>
        <taxon>Streptophyta</taxon>
        <taxon>Embryophyta</taxon>
        <taxon>Tracheophyta</taxon>
        <taxon>Spermatophyta</taxon>
        <taxon>Magnoliopsida</taxon>
        <taxon>eudicotyledons</taxon>
        <taxon>Gunneridae</taxon>
        <taxon>Pentapetalae</taxon>
        <taxon>rosids</taxon>
        <taxon>malvids</taxon>
        <taxon>Myrtales</taxon>
        <taxon>Myrtaceae</taxon>
        <taxon>Myrtoideae</taxon>
        <taxon>Eucalypteae</taxon>
        <taxon>Eucalyptus</taxon>
    </lineage>
</organism>
<dbReference type="InParanoid" id="A0A059CK63"/>
<dbReference type="EMBL" id="KK198755">
    <property type="protein sequence ID" value="KCW78546.1"/>
    <property type="molecule type" value="Genomic_DNA"/>
</dbReference>
<accession>A0A059CK63</accession>
<name>A0A059CK63_EUCGR</name>
<sequence length="164" mass="19233">MRLLSLSPISGRLMFARRVQSWIRSGLKYFSISRASVDWGIQMPNHLNPLLKLQQEVIIVFLSCLQQPLQQVALLYQPEIPDINLCYLAIFFGKNSLPNTQVCWELFKCSPHYQLSVVKRLKEVVAEKREFEQQMENVQRVGQHLNVIPLRAYYYSKDEKAPYM</sequence>
<dbReference type="Gramene" id="KCW78546">
    <property type="protein sequence ID" value="KCW78546"/>
    <property type="gene ID" value="EUGRSUZ_C00006"/>
</dbReference>
<dbReference type="STRING" id="71139.A0A059CK63"/>
<evidence type="ECO:0000313" key="1">
    <source>
        <dbReference type="EMBL" id="KCW78546.1"/>
    </source>
</evidence>
<dbReference type="PANTHER" id="PTHR48010">
    <property type="entry name" value="OS05G0588300 PROTEIN"/>
    <property type="match status" value="1"/>
</dbReference>